<keyword evidence="9" id="KW-1185">Reference proteome</keyword>
<keyword evidence="4 7" id="KW-0472">Membrane</keyword>
<feature type="compositionally biased region" description="Basic and acidic residues" evidence="6">
    <location>
        <begin position="330"/>
        <end position="348"/>
    </location>
</feature>
<dbReference type="STRING" id="5454.A0A163MEV4"/>
<proteinExistence type="inferred from homology"/>
<dbReference type="EMBL" id="JYNV01000005">
    <property type="protein sequence ID" value="KZM28652.1"/>
    <property type="molecule type" value="Genomic_DNA"/>
</dbReference>
<evidence type="ECO:0000256" key="4">
    <source>
        <dbReference type="ARBA" id="ARBA00023136"/>
    </source>
</evidence>
<dbReference type="InterPro" id="IPR049326">
    <property type="entry name" value="Rhodopsin_dom_fungi"/>
</dbReference>
<feature type="transmembrane region" description="Helical" evidence="7">
    <location>
        <begin position="20"/>
        <end position="42"/>
    </location>
</feature>
<keyword evidence="3 7" id="KW-1133">Transmembrane helix</keyword>
<reference evidence="8 9" key="1">
    <citation type="journal article" date="2016" name="Sci. Rep.">
        <title>Draft genome sequencing and secretome analysis of fungal phytopathogen Ascochyta rabiei provides insight into the necrotrophic effector repertoire.</title>
        <authorList>
            <person name="Verma S."/>
            <person name="Gazara R.K."/>
            <person name="Nizam S."/>
            <person name="Parween S."/>
            <person name="Chattopadhyay D."/>
            <person name="Verma P.K."/>
        </authorList>
    </citation>
    <scope>NUCLEOTIDE SEQUENCE [LARGE SCALE GENOMIC DNA]</scope>
    <source>
        <strain evidence="8 9">ArDII</strain>
    </source>
</reference>
<accession>A0A163MEV4</accession>
<comment type="similarity">
    <text evidence="5">Belongs to the SAT4 family.</text>
</comment>
<comment type="subcellular location">
    <subcellularLocation>
        <location evidence="1">Membrane</location>
        <topology evidence="1">Multi-pass membrane protein</topology>
    </subcellularLocation>
</comment>
<dbReference type="OrthoDB" id="5022096at2759"/>
<evidence type="ECO:0000256" key="3">
    <source>
        <dbReference type="ARBA" id="ARBA00022989"/>
    </source>
</evidence>
<evidence type="ECO:0000313" key="8">
    <source>
        <dbReference type="EMBL" id="KZM28652.1"/>
    </source>
</evidence>
<evidence type="ECO:0000256" key="5">
    <source>
        <dbReference type="ARBA" id="ARBA00038359"/>
    </source>
</evidence>
<evidence type="ECO:0000256" key="2">
    <source>
        <dbReference type="ARBA" id="ARBA00022692"/>
    </source>
</evidence>
<gene>
    <name evidence="8" type="ORF">ST47_g186</name>
</gene>
<protein>
    <submittedName>
        <fullName evidence="8">Uncharacterized protein</fullName>
    </submittedName>
</protein>
<feature type="transmembrane region" description="Helical" evidence="7">
    <location>
        <begin position="132"/>
        <end position="153"/>
    </location>
</feature>
<dbReference type="AlphaFoldDB" id="A0A163MEV4"/>
<feature type="compositionally biased region" description="Basic and acidic residues" evidence="6">
    <location>
        <begin position="365"/>
        <end position="376"/>
    </location>
</feature>
<feature type="transmembrane region" description="Helical" evidence="7">
    <location>
        <begin position="184"/>
        <end position="204"/>
    </location>
</feature>
<keyword evidence="2 7" id="KW-0812">Transmembrane</keyword>
<dbReference type="Proteomes" id="UP000076837">
    <property type="component" value="Unassembled WGS sequence"/>
</dbReference>
<evidence type="ECO:0000256" key="6">
    <source>
        <dbReference type="SAM" id="MobiDB-lite"/>
    </source>
</evidence>
<feature type="compositionally biased region" description="Basic and acidic residues" evidence="6">
    <location>
        <begin position="433"/>
        <end position="443"/>
    </location>
</feature>
<dbReference type="GO" id="GO:0016020">
    <property type="term" value="C:membrane"/>
    <property type="evidence" value="ECO:0007669"/>
    <property type="project" value="UniProtKB-SubCell"/>
</dbReference>
<feature type="transmembrane region" description="Helical" evidence="7">
    <location>
        <begin position="54"/>
        <end position="72"/>
    </location>
</feature>
<dbReference type="Pfam" id="PF20684">
    <property type="entry name" value="Fung_rhodopsin"/>
    <property type="match status" value="1"/>
</dbReference>
<feature type="transmembrane region" description="Helical" evidence="7">
    <location>
        <begin position="216"/>
        <end position="241"/>
    </location>
</feature>
<organism evidence="8 9">
    <name type="scientific">Didymella rabiei</name>
    <name type="common">Chickpea ascochyta blight fungus</name>
    <name type="synonym">Mycosphaerella rabiei</name>
    <dbReference type="NCBI Taxonomy" id="5454"/>
    <lineage>
        <taxon>Eukaryota</taxon>
        <taxon>Fungi</taxon>
        <taxon>Dikarya</taxon>
        <taxon>Ascomycota</taxon>
        <taxon>Pezizomycotina</taxon>
        <taxon>Dothideomycetes</taxon>
        <taxon>Pleosporomycetidae</taxon>
        <taxon>Pleosporales</taxon>
        <taxon>Pleosporineae</taxon>
        <taxon>Didymellaceae</taxon>
        <taxon>Ascochyta</taxon>
    </lineage>
</organism>
<feature type="transmembrane region" description="Helical" evidence="7">
    <location>
        <begin position="103"/>
        <end position="125"/>
    </location>
</feature>
<dbReference type="InterPro" id="IPR052337">
    <property type="entry name" value="SAT4-like"/>
</dbReference>
<evidence type="ECO:0000256" key="7">
    <source>
        <dbReference type="SAM" id="Phobius"/>
    </source>
</evidence>
<evidence type="ECO:0000256" key="1">
    <source>
        <dbReference type="ARBA" id="ARBA00004141"/>
    </source>
</evidence>
<feature type="region of interest" description="Disordered" evidence="6">
    <location>
        <begin position="292"/>
        <end position="313"/>
    </location>
</feature>
<sequence>MTTGAPGIDQGVPNEDQGPAILGATLTVTIAALITMVTRLFVRIRMIRNVGWDDYVMVSSMILCIVGQIIIIPEVHLGAGRHKEYIDASDFANGFKLNFITQILYLFAICLVKLSVGFFLLRIAVTRVYRRIIIGVMAFMAFYTIGCFFTLVLQCTNLAVQWDPTATGTCWPPHTIKALSYTNVTLNVFTDILLSFAIPIPLLWGLQMNKPQRLSLICVFGLGIFATAAALARITFLTSYGKTADWLWDSSNLTIWAVVESNIGIIAGNLPCLKPLFRAVLGSTYGRGSHKTTVPPTYSHASRPYESSTGQQSVNAKGWSALASTRTVGRGRDNECDVDRDVDRDTEFPRSYSTKGSYLLTTINADRDRDRDRDLNPTRASMGAGADAGESTRKSSQEGLTRMPAPSGFSGIKVETEVNVVESPSASDFGFVDAERREGRDCI</sequence>
<dbReference type="PANTHER" id="PTHR33048:SF167">
    <property type="entry name" value="INTEGRAL MEMBRANE PROTEIN"/>
    <property type="match status" value="1"/>
</dbReference>
<dbReference type="PANTHER" id="PTHR33048">
    <property type="entry name" value="PTH11-LIKE INTEGRAL MEMBRANE PROTEIN (AFU_ORTHOLOGUE AFUA_5G11245)"/>
    <property type="match status" value="1"/>
</dbReference>
<name>A0A163MEV4_DIDRA</name>
<feature type="region of interest" description="Disordered" evidence="6">
    <location>
        <begin position="330"/>
        <end position="349"/>
    </location>
</feature>
<feature type="region of interest" description="Disordered" evidence="6">
    <location>
        <begin position="363"/>
        <end position="443"/>
    </location>
</feature>
<evidence type="ECO:0000313" key="9">
    <source>
        <dbReference type="Proteomes" id="UP000076837"/>
    </source>
</evidence>
<comment type="caution">
    <text evidence="8">The sequence shown here is derived from an EMBL/GenBank/DDBJ whole genome shotgun (WGS) entry which is preliminary data.</text>
</comment>